<dbReference type="InterPro" id="IPR036397">
    <property type="entry name" value="RNaseH_sf"/>
</dbReference>
<dbReference type="AlphaFoldDB" id="A0A4Y9RT00"/>
<protein>
    <submittedName>
        <fullName evidence="3">Transposase</fullName>
    </submittedName>
</protein>
<sequence length="738" mass="83612">MTASIKMRSGELWEFHGLGIRFEREIAGGLLHFQIERTLTPFHIDDGDGPRVPDWTWVLKMFAEGYLVRPREAKGPRARQVAERQDLDPETIDQMDKRARLRLFVLRGFDAACVSPTTRAGITKALRELWLNSPDDAARFGRKPSPSSVARWMSERGEPGDRRLKHMVSMTGRVPRRRRLRPEIHRLMDRFALRYWARRGWSQSDAYAMMACLIEYLNERARRYTSAGAELKLPAKELFRRRLKTLECYDTYAAKFGEKKAAARFKPTGRGLEAARILRLGCMDHTLLDGVAVIDADEMLPLGRPWLTALLDVKSRCVVGFVLGYEPPSIYSAMECVKRANQPKVRLLGHSRYEQFVGIHGRFDEIVVDNGWEFSGVSFEDAMADLGTSVRWAPVASPTYKAVVERFFGTLNTRLNRKLPGATLKPELLRELGYDPYKEAVLTIEELDELIWEAVGLYHLDLHRGLEQPPGLVWQRDARAHGVAVIGDVTELDKMLGAVRKGCELSRSGVRMLGLQFHDQAKVGALLHDLIAGEPVKAQRRTGSATAKVKVKFNPANLAEIHVWNSRRNRYVTLPCTDERYACGISLWHHERLRDWTKLRGLAFSSEMERLQAKADLTRKIETMAPELKQRQRRSIARLITKPVIQDKLQGVIELHHAPARHDGLAPTIESVPLAFERTDKGAASSRPARKSKPQQQPKDSPPHKAKNAASMKTQLSWCPPACPRAGRTSNDLCSLRG</sequence>
<dbReference type="OrthoDB" id="5287589at2"/>
<comment type="caution">
    <text evidence="3">The sequence shown here is derived from an EMBL/GenBank/DDBJ whole genome shotgun (WGS) entry which is preliminary data.</text>
</comment>
<dbReference type="InterPro" id="IPR001584">
    <property type="entry name" value="Integrase_cat-core"/>
</dbReference>
<feature type="compositionally biased region" description="Polar residues" evidence="1">
    <location>
        <begin position="728"/>
        <end position="738"/>
    </location>
</feature>
<evidence type="ECO:0000313" key="3">
    <source>
        <dbReference type="EMBL" id="TFW12204.1"/>
    </source>
</evidence>
<feature type="region of interest" description="Disordered" evidence="1">
    <location>
        <begin position="679"/>
        <end position="738"/>
    </location>
</feature>
<evidence type="ECO:0000313" key="4">
    <source>
        <dbReference type="Proteomes" id="UP000298216"/>
    </source>
</evidence>
<dbReference type="GO" id="GO:0003676">
    <property type="term" value="F:nucleic acid binding"/>
    <property type="evidence" value="ECO:0007669"/>
    <property type="project" value="InterPro"/>
</dbReference>
<name>A0A4Y9RT00_9CAUL</name>
<gene>
    <name evidence="3" type="ORF">EGY25_09180</name>
</gene>
<dbReference type="SUPFAM" id="SSF53098">
    <property type="entry name" value="Ribonuclease H-like"/>
    <property type="match status" value="1"/>
</dbReference>
<feature type="domain" description="Integrase catalytic" evidence="2">
    <location>
        <begin position="297"/>
        <end position="478"/>
    </location>
</feature>
<dbReference type="RefSeq" id="WP_135194686.1">
    <property type="nucleotide sequence ID" value="NZ_SPVH01000006.1"/>
</dbReference>
<keyword evidence="4" id="KW-1185">Reference proteome</keyword>
<dbReference type="GO" id="GO:0015074">
    <property type="term" value="P:DNA integration"/>
    <property type="evidence" value="ECO:0007669"/>
    <property type="project" value="InterPro"/>
</dbReference>
<organism evidence="3 4">
    <name type="scientific">Brevundimonas intermedia</name>
    <dbReference type="NCBI Taxonomy" id="74315"/>
    <lineage>
        <taxon>Bacteria</taxon>
        <taxon>Pseudomonadati</taxon>
        <taxon>Pseudomonadota</taxon>
        <taxon>Alphaproteobacteria</taxon>
        <taxon>Caulobacterales</taxon>
        <taxon>Caulobacteraceae</taxon>
        <taxon>Brevundimonas</taxon>
    </lineage>
</organism>
<reference evidence="3 4" key="1">
    <citation type="submission" date="2019-03" db="EMBL/GenBank/DDBJ databases">
        <title>Draft genome of Brevundimonas sp. a heavy metal resistant soil bacteria.</title>
        <authorList>
            <person name="Soto J."/>
        </authorList>
    </citation>
    <scope>NUCLEOTIDE SEQUENCE [LARGE SCALE GENOMIC DNA]</scope>
    <source>
        <strain evidence="3 4">B-10</strain>
    </source>
</reference>
<dbReference type="InterPro" id="IPR012337">
    <property type="entry name" value="RNaseH-like_sf"/>
</dbReference>
<dbReference type="Gene3D" id="3.30.420.10">
    <property type="entry name" value="Ribonuclease H-like superfamily/Ribonuclease H"/>
    <property type="match status" value="1"/>
</dbReference>
<accession>A0A4Y9RT00</accession>
<dbReference type="EMBL" id="SPVH01000006">
    <property type="protein sequence ID" value="TFW12204.1"/>
    <property type="molecule type" value="Genomic_DNA"/>
</dbReference>
<evidence type="ECO:0000259" key="2">
    <source>
        <dbReference type="PROSITE" id="PS50994"/>
    </source>
</evidence>
<proteinExistence type="predicted"/>
<dbReference type="Proteomes" id="UP000298216">
    <property type="component" value="Unassembled WGS sequence"/>
</dbReference>
<evidence type="ECO:0000256" key="1">
    <source>
        <dbReference type="SAM" id="MobiDB-lite"/>
    </source>
</evidence>
<dbReference type="PROSITE" id="PS50994">
    <property type="entry name" value="INTEGRASE"/>
    <property type="match status" value="1"/>
</dbReference>